<protein>
    <submittedName>
        <fullName evidence="2">Rpn family recombination-promoting nuclease/putative transposase</fullName>
    </submittedName>
</protein>
<keyword evidence="3" id="KW-1185">Reference proteome</keyword>
<dbReference type="PANTHER" id="PTHR41317">
    <property type="entry name" value="PD-(D_E)XK NUCLEASE FAMILY TRANSPOSASE"/>
    <property type="match status" value="1"/>
</dbReference>
<proteinExistence type="predicted"/>
<evidence type="ECO:0000313" key="3">
    <source>
        <dbReference type="Proteomes" id="UP001223336"/>
    </source>
</evidence>
<reference evidence="2 3" key="1">
    <citation type="submission" date="2023-08" db="EMBL/GenBank/DDBJ databases">
        <title>New molecular markers tilS and rpoB for phylogenetic and monitoring studies of the genus Thiothrix biodiversity.</title>
        <authorList>
            <person name="Ravin N.V."/>
            <person name="Smolyakov D."/>
            <person name="Markov N.D."/>
            <person name="Beletsky A.V."/>
            <person name="Mardanov A.V."/>
            <person name="Rudenko T.S."/>
            <person name="Grabovich M.Y."/>
        </authorList>
    </citation>
    <scope>NUCLEOTIDE SEQUENCE</scope>
    <source>
        <strain evidence="2">DNT52</strain>
        <strain evidence="1 3">H33</strain>
    </source>
</reference>
<dbReference type="NCBIfam" id="TIGR01784">
    <property type="entry name" value="T_den_put_tspse"/>
    <property type="match status" value="1"/>
</dbReference>
<accession>A0AA51MPX2</accession>
<organism evidence="2">
    <name type="scientific">Thiothrix subterranea</name>
    <dbReference type="NCBI Taxonomy" id="2735563"/>
    <lineage>
        <taxon>Bacteria</taxon>
        <taxon>Pseudomonadati</taxon>
        <taxon>Pseudomonadota</taxon>
        <taxon>Gammaproteobacteria</taxon>
        <taxon>Thiotrichales</taxon>
        <taxon>Thiotrichaceae</taxon>
        <taxon>Thiothrix</taxon>
    </lineage>
</organism>
<gene>
    <name evidence="1" type="ORF">RCC75_14300</name>
    <name evidence="2" type="ORF">RCG00_09030</name>
</gene>
<dbReference type="Pfam" id="PF12784">
    <property type="entry name" value="PDDEXK_2"/>
    <property type="match status" value="1"/>
</dbReference>
<dbReference type="EMBL" id="JAVFKN010000020">
    <property type="protein sequence ID" value="MDQ5769710.1"/>
    <property type="molecule type" value="Genomic_DNA"/>
</dbReference>
<dbReference type="Proteomes" id="UP001229862">
    <property type="component" value="Chromosome"/>
</dbReference>
<dbReference type="InterPro" id="IPR010106">
    <property type="entry name" value="RpnA"/>
</dbReference>
<dbReference type="RefSeq" id="WP_202716156.1">
    <property type="nucleotide sequence ID" value="NZ_CP053482.1"/>
</dbReference>
<evidence type="ECO:0000313" key="2">
    <source>
        <dbReference type="EMBL" id="WML88504.1"/>
    </source>
</evidence>
<dbReference type="AlphaFoldDB" id="A0AA51MPX2"/>
<name>A0AA51MPX2_9GAMM</name>
<dbReference type="EMBL" id="CP133217">
    <property type="protein sequence ID" value="WML88504.1"/>
    <property type="molecule type" value="Genomic_DNA"/>
</dbReference>
<dbReference type="PANTHER" id="PTHR41317:SF1">
    <property type="entry name" value="PD-(D_E)XK NUCLEASE FAMILY TRANSPOSASE"/>
    <property type="match status" value="1"/>
</dbReference>
<sequence length="300" mass="35020">MQDKYVNPFTDFGFKKLFGEEPHKELLISFLNTLLPEKHQIQDLQYTRNEQQGASILDRKAIFDLSCVSLTGERFIVELQKAKQNYFKDRSLYYATFPIQEQAQRGDWDYKLAAVYTVGILDFTFEEDREAAEKPVMHFIQLKNQSGHVFYDKLTFIYLTLPYFQKTLTELQTDQDKWFYIFKHLHELQEIPPVLQGAVFLKLFEAAQIACFNPAERQAYEDSLKYYRDLKNVTDTAREEGWEEGREEGREEGISIGVERGKQEEQRKVILALSAKGLDAAFIADTLNLSVDFVQQVMAE</sequence>
<dbReference type="Proteomes" id="UP001223336">
    <property type="component" value="Unassembled WGS sequence"/>
</dbReference>
<evidence type="ECO:0000313" key="1">
    <source>
        <dbReference type="EMBL" id="MDQ5769710.1"/>
    </source>
</evidence>